<evidence type="ECO:0000256" key="5">
    <source>
        <dbReference type="PIRSR" id="PIRSR600760-2"/>
    </source>
</evidence>
<feature type="binding site" evidence="5">
    <location>
        <position position="67"/>
    </location>
    <ligand>
        <name>Mg(2+)</name>
        <dbReference type="ChEBI" id="CHEBI:18420"/>
        <label>1</label>
        <note>catalytic</note>
    </ligand>
</feature>
<dbReference type="PANTHER" id="PTHR20854:SF4">
    <property type="entry name" value="INOSITOL-1-MONOPHOSPHATASE-RELATED"/>
    <property type="match status" value="1"/>
</dbReference>
<proteinExistence type="predicted"/>
<evidence type="ECO:0000313" key="6">
    <source>
        <dbReference type="EMBL" id="AIF24926.1"/>
    </source>
</evidence>
<feature type="binding site" evidence="5">
    <location>
        <position position="88"/>
    </location>
    <ligand>
        <name>Mg(2+)</name>
        <dbReference type="ChEBI" id="CHEBI:18420"/>
        <label>1</label>
        <note>catalytic</note>
    </ligand>
</feature>
<dbReference type="EC" id="3.1.3.25" evidence="6"/>
<keyword evidence="2 5" id="KW-0479">Metal-binding</keyword>
<evidence type="ECO:0000256" key="1">
    <source>
        <dbReference type="ARBA" id="ARBA00001946"/>
    </source>
</evidence>
<dbReference type="Gene3D" id="3.40.190.80">
    <property type="match status" value="1"/>
</dbReference>
<comment type="cofactor">
    <cofactor evidence="1 5">
        <name>Mg(2+)</name>
        <dbReference type="ChEBI" id="CHEBI:18420"/>
    </cofactor>
</comment>
<dbReference type="Pfam" id="PF00459">
    <property type="entry name" value="Inositol_P"/>
    <property type="match status" value="1"/>
</dbReference>
<dbReference type="AlphaFoldDB" id="A0A075I8E4"/>
<evidence type="ECO:0000256" key="2">
    <source>
        <dbReference type="ARBA" id="ARBA00022723"/>
    </source>
</evidence>
<sequence length="267" mass="29129">MEVIEILRQVSKQVFDNVKNLSITEYTTGDFGRGAGGDISQNIDIIAEKTVLDYLKQTNFNCIVLGEECGRVEINDNPKGYVIMDAIDGTSNAVNGIPFFCCSLAFATDNKLSSITDAVVTNLSNGEQYWASKGKGAFLNETKIHVQNKETAHKIVGVNASGASPELLEKLQTIFERHSPTRHFGANALEMAFLARGSIDVFIDLRGKIRIQDMAAGYLLIKEAGGLIVDADLQPLDSDFATMTRLSFIGAANQESLDQITSEIKKQ</sequence>
<dbReference type="EMBL" id="KF901276">
    <property type="protein sequence ID" value="AIF24926.1"/>
    <property type="molecule type" value="Genomic_DNA"/>
</dbReference>
<dbReference type="GO" id="GO:0007165">
    <property type="term" value="P:signal transduction"/>
    <property type="evidence" value="ECO:0007669"/>
    <property type="project" value="TreeGrafter"/>
</dbReference>
<feature type="binding site" evidence="5">
    <location>
        <position position="85"/>
    </location>
    <ligand>
        <name>Mg(2+)</name>
        <dbReference type="ChEBI" id="CHEBI:18420"/>
        <label>1</label>
        <note>catalytic</note>
    </ligand>
</feature>
<dbReference type="SUPFAM" id="SSF56655">
    <property type="entry name" value="Carbohydrate phosphatase"/>
    <property type="match status" value="1"/>
</dbReference>
<dbReference type="Gene3D" id="3.30.540.10">
    <property type="entry name" value="Fructose-1,6-Bisphosphatase, subunit A, domain 1"/>
    <property type="match status" value="1"/>
</dbReference>
<evidence type="ECO:0000256" key="4">
    <source>
        <dbReference type="ARBA" id="ARBA00022842"/>
    </source>
</evidence>
<dbReference type="PANTHER" id="PTHR20854">
    <property type="entry name" value="INOSITOL MONOPHOSPHATASE"/>
    <property type="match status" value="1"/>
</dbReference>
<gene>
    <name evidence="6" type="primary">IMPA</name>
    <name evidence="6" type="synonym">suhB</name>
</gene>
<dbReference type="GO" id="GO:0008934">
    <property type="term" value="F:inositol monophosphate 1-phosphatase activity"/>
    <property type="evidence" value="ECO:0007669"/>
    <property type="project" value="TreeGrafter"/>
</dbReference>
<feature type="binding site" evidence="5">
    <location>
        <position position="213"/>
    </location>
    <ligand>
        <name>Mg(2+)</name>
        <dbReference type="ChEBI" id="CHEBI:18420"/>
        <label>1</label>
        <note>catalytic</note>
    </ligand>
</feature>
<dbReference type="GO" id="GO:0006020">
    <property type="term" value="P:inositol metabolic process"/>
    <property type="evidence" value="ECO:0007669"/>
    <property type="project" value="TreeGrafter"/>
</dbReference>
<protein>
    <submittedName>
        <fullName evidence="6">Inositol-phosphate phosphatase (IMPA, suhB)</fullName>
        <ecNumber evidence="6">3.1.3.25</ecNumber>
    </submittedName>
</protein>
<dbReference type="FunFam" id="3.40.190.80:FF:000020">
    <property type="entry name" value="Fructose-1,6-bisphosphatase/inositol-1-monophosphatase"/>
    <property type="match status" value="1"/>
</dbReference>
<keyword evidence="3 6" id="KW-0378">Hydrolase</keyword>
<dbReference type="PRINTS" id="PR00377">
    <property type="entry name" value="IMPHPHTASES"/>
</dbReference>
<dbReference type="FunFam" id="3.30.540.10:FF:000027">
    <property type="entry name" value="Fructose-1,6-bisphosphatase/inositol-1-monophosphatase"/>
    <property type="match status" value="1"/>
</dbReference>
<name>A0A075I8E4_9ARCH</name>
<dbReference type="GO" id="GO:0046872">
    <property type="term" value="F:metal ion binding"/>
    <property type="evidence" value="ECO:0007669"/>
    <property type="project" value="UniProtKB-KW"/>
</dbReference>
<accession>A0A075I8E4</accession>
<reference evidence="6" key="1">
    <citation type="journal article" date="2014" name="Genome Biol. Evol.">
        <title>Pangenome evidence for extensive interdomain horizontal transfer affecting lineage core and shell genes in uncultured planktonic thaumarchaeota and euryarchaeota.</title>
        <authorList>
            <person name="Deschamps P."/>
            <person name="Zivanovic Y."/>
            <person name="Moreira D."/>
            <person name="Rodriguez-Valera F."/>
            <person name="Lopez-Garcia P."/>
        </authorList>
    </citation>
    <scope>NUCLEOTIDE SEQUENCE</scope>
</reference>
<evidence type="ECO:0000256" key="3">
    <source>
        <dbReference type="ARBA" id="ARBA00022801"/>
    </source>
</evidence>
<feature type="binding site" evidence="5">
    <location>
        <position position="87"/>
    </location>
    <ligand>
        <name>Mg(2+)</name>
        <dbReference type="ChEBI" id="CHEBI:18420"/>
        <label>1</label>
        <note>catalytic</note>
    </ligand>
</feature>
<organism evidence="6">
    <name type="scientific">uncultured marine thaumarchaeote SAT1000_41_C02</name>
    <dbReference type="NCBI Taxonomy" id="1456409"/>
    <lineage>
        <taxon>Archaea</taxon>
        <taxon>Nitrososphaerota</taxon>
        <taxon>environmental samples</taxon>
    </lineage>
</organism>
<keyword evidence="4 5" id="KW-0460">Magnesium</keyword>
<dbReference type="InterPro" id="IPR000760">
    <property type="entry name" value="Inositol_monophosphatase-like"/>
</dbReference>